<comment type="similarity">
    <text evidence="1">Belongs to the peptidase C48 family.</text>
</comment>
<feature type="domain" description="Ubiquitin-like protease family profile" evidence="5">
    <location>
        <begin position="1"/>
        <end position="103"/>
    </location>
</feature>
<dbReference type="Pfam" id="PF02902">
    <property type="entry name" value="Peptidase_C48"/>
    <property type="match status" value="1"/>
</dbReference>
<dbReference type="PANTHER" id="PTHR12606:SF16">
    <property type="entry name" value="SENTRIN-SPECIFIC PROTEASE 3"/>
    <property type="match status" value="1"/>
</dbReference>
<evidence type="ECO:0000256" key="1">
    <source>
        <dbReference type="ARBA" id="ARBA00005234"/>
    </source>
</evidence>
<dbReference type="InterPro" id="IPR003653">
    <property type="entry name" value="Peptidase_C48_C"/>
</dbReference>
<dbReference type="PANTHER" id="PTHR12606">
    <property type="entry name" value="SENTRIN/SUMO-SPECIFIC PROTEASE"/>
    <property type="match status" value="1"/>
</dbReference>
<evidence type="ECO:0000313" key="7">
    <source>
        <dbReference type="Proteomes" id="UP001642540"/>
    </source>
</evidence>
<dbReference type="Gene3D" id="3.40.395.10">
    <property type="entry name" value="Adenoviral Proteinase, Chain A"/>
    <property type="match status" value="1"/>
</dbReference>
<keyword evidence="4" id="KW-0788">Thiol protease</keyword>
<name>A0ABP1QZI2_9HEXA</name>
<evidence type="ECO:0000259" key="5">
    <source>
        <dbReference type="PROSITE" id="PS50600"/>
    </source>
</evidence>
<dbReference type="Proteomes" id="UP001642540">
    <property type="component" value="Unassembled WGS sequence"/>
</dbReference>
<dbReference type="PROSITE" id="PS50600">
    <property type="entry name" value="ULP_PROTEASE"/>
    <property type="match status" value="1"/>
</dbReference>
<dbReference type="EMBL" id="CAXLJM020000051">
    <property type="protein sequence ID" value="CAL8115658.1"/>
    <property type="molecule type" value="Genomic_DNA"/>
</dbReference>
<sequence length="167" mass="20028">MNIFDYEIVLIPFLVEENHWTLICVDFTTKTIVHYDSYYQTSSNFMLYCEVVLNYIYLEATRLKKIDILQNIDNWKVLQEKRWPQQQNANESGIFLCLYAETLSIRAPPIFTTNDMNLHRVKIMIELLENKLQERNYDLSYFVKDARDIMENGSLTLGWMPKLNYIY</sequence>
<keyword evidence="7" id="KW-1185">Reference proteome</keyword>
<evidence type="ECO:0000256" key="2">
    <source>
        <dbReference type="ARBA" id="ARBA00022670"/>
    </source>
</evidence>
<evidence type="ECO:0000256" key="4">
    <source>
        <dbReference type="ARBA" id="ARBA00022807"/>
    </source>
</evidence>
<proteinExistence type="inferred from homology"/>
<evidence type="ECO:0000313" key="6">
    <source>
        <dbReference type="EMBL" id="CAL8115658.1"/>
    </source>
</evidence>
<accession>A0ABP1QZI2</accession>
<comment type="caution">
    <text evidence="6">The sequence shown here is derived from an EMBL/GenBank/DDBJ whole genome shotgun (WGS) entry which is preliminary data.</text>
</comment>
<dbReference type="InterPro" id="IPR038765">
    <property type="entry name" value="Papain-like_cys_pep_sf"/>
</dbReference>
<reference evidence="6 7" key="1">
    <citation type="submission" date="2024-08" db="EMBL/GenBank/DDBJ databases">
        <authorList>
            <person name="Cucini C."/>
            <person name="Frati F."/>
        </authorList>
    </citation>
    <scope>NUCLEOTIDE SEQUENCE [LARGE SCALE GENOMIC DNA]</scope>
</reference>
<dbReference type="SUPFAM" id="SSF54001">
    <property type="entry name" value="Cysteine proteinases"/>
    <property type="match status" value="1"/>
</dbReference>
<keyword evidence="3" id="KW-0378">Hydrolase</keyword>
<keyword evidence="2" id="KW-0645">Protease</keyword>
<protein>
    <recommendedName>
        <fullName evidence="5">Ubiquitin-like protease family profile domain-containing protein</fullName>
    </recommendedName>
</protein>
<evidence type="ECO:0000256" key="3">
    <source>
        <dbReference type="ARBA" id="ARBA00022801"/>
    </source>
</evidence>
<gene>
    <name evidence="6" type="ORF">ODALV1_LOCUS16956</name>
</gene>
<organism evidence="6 7">
    <name type="scientific">Orchesella dallaii</name>
    <dbReference type="NCBI Taxonomy" id="48710"/>
    <lineage>
        <taxon>Eukaryota</taxon>
        <taxon>Metazoa</taxon>
        <taxon>Ecdysozoa</taxon>
        <taxon>Arthropoda</taxon>
        <taxon>Hexapoda</taxon>
        <taxon>Collembola</taxon>
        <taxon>Entomobryomorpha</taxon>
        <taxon>Entomobryoidea</taxon>
        <taxon>Orchesellidae</taxon>
        <taxon>Orchesellinae</taxon>
        <taxon>Orchesella</taxon>
    </lineage>
</organism>